<dbReference type="EMBL" id="CACVKT020005599">
    <property type="protein sequence ID" value="CAC5395999.1"/>
    <property type="molecule type" value="Genomic_DNA"/>
</dbReference>
<protein>
    <submittedName>
        <fullName evidence="2">Uncharacterized protein</fullName>
    </submittedName>
</protein>
<dbReference type="AlphaFoldDB" id="A0A6J8CL28"/>
<keyword evidence="3" id="KW-1185">Reference proteome</keyword>
<dbReference type="Proteomes" id="UP000507470">
    <property type="component" value="Unassembled WGS sequence"/>
</dbReference>
<feature type="compositionally biased region" description="Basic and acidic residues" evidence="1">
    <location>
        <begin position="183"/>
        <end position="195"/>
    </location>
</feature>
<dbReference type="OrthoDB" id="5984808at2759"/>
<gene>
    <name evidence="2" type="ORF">MCOR_30611</name>
</gene>
<dbReference type="PANTHER" id="PTHR33198">
    <property type="entry name" value="ANK_REP_REGION DOMAIN-CONTAINING PROTEIN-RELATED"/>
    <property type="match status" value="1"/>
</dbReference>
<evidence type="ECO:0000256" key="1">
    <source>
        <dbReference type="SAM" id="MobiDB-lite"/>
    </source>
</evidence>
<sequence>MDQLKPPIALSKEGNVSENWRKWKQKFQFYLDATEFNEKAEKLQCSLLLHCIGEDAVEVFNTFNFLEDEKDQIAPLQLKFEQFCNPIKNQTYERYKFHTCSQSEGENLYDSFVRDRIVCGILSDNVRERLLRIPDLTLAKSIDICRASEVSKQQLKSITEDEKTVHAIRKDYKSGHKPRVKHQYKDSRKDNPKGQKYDCKKCGMQHLPRSCQLTEKRVTSAKSRIILRRCANAEEYMLLKKKATAETNYTLDVSKIRRKVKILGW</sequence>
<organism evidence="2 3">
    <name type="scientific">Mytilus coruscus</name>
    <name type="common">Sea mussel</name>
    <dbReference type="NCBI Taxonomy" id="42192"/>
    <lineage>
        <taxon>Eukaryota</taxon>
        <taxon>Metazoa</taxon>
        <taxon>Spiralia</taxon>
        <taxon>Lophotrochozoa</taxon>
        <taxon>Mollusca</taxon>
        <taxon>Bivalvia</taxon>
        <taxon>Autobranchia</taxon>
        <taxon>Pteriomorphia</taxon>
        <taxon>Mytilida</taxon>
        <taxon>Mytiloidea</taxon>
        <taxon>Mytilidae</taxon>
        <taxon>Mytilinae</taxon>
        <taxon>Mytilus</taxon>
    </lineage>
</organism>
<proteinExistence type="predicted"/>
<evidence type="ECO:0000313" key="2">
    <source>
        <dbReference type="EMBL" id="CAC5395999.1"/>
    </source>
</evidence>
<feature type="region of interest" description="Disordered" evidence="1">
    <location>
        <begin position="172"/>
        <end position="195"/>
    </location>
</feature>
<name>A0A6J8CL28_MYTCO</name>
<reference evidence="2 3" key="1">
    <citation type="submission" date="2020-06" db="EMBL/GenBank/DDBJ databases">
        <authorList>
            <person name="Li R."/>
            <person name="Bekaert M."/>
        </authorList>
    </citation>
    <scope>NUCLEOTIDE SEQUENCE [LARGE SCALE GENOMIC DNA]</scope>
    <source>
        <strain evidence="3">wild</strain>
    </source>
</reference>
<dbReference type="PANTHER" id="PTHR33198:SF20">
    <property type="entry name" value="RETROTRANSPOSON GAG DOMAIN-CONTAINING PROTEIN"/>
    <property type="match status" value="1"/>
</dbReference>
<accession>A0A6J8CL28</accession>
<evidence type="ECO:0000313" key="3">
    <source>
        <dbReference type="Proteomes" id="UP000507470"/>
    </source>
</evidence>